<dbReference type="SUPFAM" id="SSF52058">
    <property type="entry name" value="L domain-like"/>
    <property type="match status" value="1"/>
</dbReference>
<sequence length="213" mass="24668">MGWFVVLLYVIHSLLLFHFPSYTFSLCNPHDFSALLLFNNSFTINNTLVDYYPWSDYCPKNVSSKTASWNKNTECCEWDGVTCDTMSRHVIGLDLGCSMLQGQFHPNTTLFHLTHLEQLNLTLNYFYGDIPSSISHLSKLISLDLSNNYDGEIDLYSDEHGMGMRLDPSTWKKLIFNASDFSRWHRHVFNQQDLFLFVVEFVIILGLCESSKH</sequence>
<dbReference type="PANTHER" id="PTHR48061">
    <property type="entry name" value="LEUCINE-RICH REPEAT RECEPTOR PROTEIN KINASE EMS1-LIKE-RELATED"/>
    <property type="match status" value="1"/>
</dbReference>
<dbReference type="Gene3D" id="3.80.10.10">
    <property type="entry name" value="Ribonuclease Inhibitor"/>
    <property type="match status" value="1"/>
</dbReference>
<reference evidence="12 13" key="1">
    <citation type="submission" date="2024-01" db="EMBL/GenBank/DDBJ databases">
        <title>The genomes of 5 underutilized Papilionoideae crops provide insights into root nodulation and disease resistanc.</title>
        <authorList>
            <person name="Yuan L."/>
        </authorList>
    </citation>
    <scope>NUCLEOTIDE SEQUENCE [LARGE SCALE GENOMIC DNA]</scope>
    <source>
        <strain evidence="12">ZHUSHIDOU_FW_LH</strain>
        <tissue evidence="12">Leaf</tissue>
    </source>
</reference>
<protein>
    <recommendedName>
        <fullName evidence="11">Leucine-rich repeat-containing N-terminal plant-type domain-containing protein</fullName>
    </recommendedName>
</protein>
<feature type="signal peptide" evidence="10">
    <location>
        <begin position="1"/>
        <end position="25"/>
    </location>
</feature>
<dbReference type="EMBL" id="JAYWIO010000005">
    <property type="protein sequence ID" value="KAK7260626.1"/>
    <property type="molecule type" value="Genomic_DNA"/>
</dbReference>
<dbReference type="Pfam" id="PF08263">
    <property type="entry name" value="LRRNT_2"/>
    <property type="match status" value="1"/>
</dbReference>
<evidence type="ECO:0000256" key="5">
    <source>
        <dbReference type="ARBA" id="ARBA00022737"/>
    </source>
</evidence>
<dbReference type="AlphaFoldDB" id="A0AAN9EQI0"/>
<feature type="domain" description="Leucine-rich repeat-containing N-terminal plant-type" evidence="11">
    <location>
        <begin position="30"/>
        <end position="84"/>
    </location>
</feature>
<gene>
    <name evidence="12" type="ORF">RIF29_26843</name>
</gene>
<keyword evidence="4 10" id="KW-0732">Signal</keyword>
<evidence type="ECO:0000256" key="2">
    <source>
        <dbReference type="ARBA" id="ARBA00022614"/>
    </source>
</evidence>
<keyword evidence="8" id="KW-0675">Receptor</keyword>
<comment type="subcellular location">
    <subcellularLocation>
        <location evidence="1">Membrane</location>
        <topology evidence="1">Single-pass type I membrane protein</topology>
    </subcellularLocation>
</comment>
<keyword evidence="5" id="KW-0677">Repeat</keyword>
<evidence type="ECO:0000259" key="11">
    <source>
        <dbReference type="Pfam" id="PF08263"/>
    </source>
</evidence>
<evidence type="ECO:0000256" key="10">
    <source>
        <dbReference type="SAM" id="SignalP"/>
    </source>
</evidence>
<name>A0AAN9EQI0_CROPI</name>
<keyword evidence="9" id="KW-0325">Glycoprotein</keyword>
<comment type="caution">
    <text evidence="12">The sequence shown here is derived from an EMBL/GenBank/DDBJ whole genome shotgun (WGS) entry which is preliminary data.</text>
</comment>
<organism evidence="12 13">
    <name type="scientific">Crotalaria pallida</name>
    <name type="common">Smooth rattlebox</name>
    <name type="synonym">Crotalaria striata</name>
    <dbReference type="NCBI Taxonomy" id="3830"/>
    <lineage>
        <taxon>Eukaryota</taxon>
        <taxon>Viridiplantae</taxon>
        <taxon>Streptophyta</taxon>
        <taxon>Embryophyta</taxon>
        <taxon>Tracheophyta</taxon>
        <taxon>Spermatophyta</taxon>
        <taxon>Magnoliopsida</taxon>
        <taxon>eudicotyledons</taxon>
        <taxon>Gunneridae</taxon>
        <taxon>Pentapetalae</taxon>
        <taxon>rosids</taxon>
        <taxon>fabids</taxon>
        <taxon>Fabales</taxon>
        <taxon>Fabaceae</taxon>
        <taxon>Papilionoideae</taxon>
        <taxon>50 kb inversion clade</taxon>
        <taxon>genistoids sensu lato</taxon>
        <taxon>core genistoids</taxon>
        <taxon>Crotalarieae</taxon>
        <taxon>Crotalaria</taxon>
    </lineage>
</organism>
<evidence type="ECO:0000313" key="12">
    <source>
        <dbReference type="EMBL" id="KAK7260626.1"/>
    </source>
</evidence>
<dbReference type="PANTHER" id="PTHR48061:SF50">
    <property type="entry name" value="LEUCINE-RICH REPEAT-CONTAINING N-TERMINAL PLANT-TYPE DOMAIN-CONTAINING PROTEIN"/>
    <property type="match status" value="1"/>
</dbReference>
<feature type="chain" id="PRO_5042974767" description="Leucine-rich repeat-containing N-terminal plant-type domain-containing protein" evidence="10">
    <location>
        <begin position="26"/>
        <end position="213"/>
    </location>
</feature>
<accession>A0AAN9EQI0</accession>
<evidence type="ECO:0000313" key="13">
    <source>
        <dbReference type="Proteomes" id="UP001372338"/>
    </source>
</evidence>
<keyword evidence="7" id="KW-0472">Membrane</keyword>
<evidence type="ECO:0000256" key="8">
    <source>
        <dbReference type="ARBA" id="ARBA00023170"/>
    </source>
</evidence>
<keyword evidence="6" id="KW-1133">Transmembrane helix</keyword>
<dbReference type="InterPro" id="IPR032675">
    <property type="entry name" value="LRR_dom_sf"/>
</dbReference>
<keyword evidence="13" id="KW-1185">Reference proteome</keyword>
<dbReference type="InterPro" id="IPR013210">
    <property type="entry name" value="LRR_N_plant-typ"/>
</dbReference>
<keyword evidence="3" id="KW-0812">Transmembrane</keyword>
<evidence type="ECO:0000256" key="1">
    <source>
        <dbReference type="ARBA" id="ARBA00004479"/>
    </source>
</evidence>
<evidence type="ECO:0000256" key="6">
    <source>
        <dbReference type="ARBA" id="ARBA00022989"/>
    </source>
</evidence>
<proteinExistence type="predicted"/>
<evidence type="ECO:0000256" key="7">
    <source>
        <dbReference type="ARBA" id="ARBA00023136"/>
    </source>
</evidence>
<evidence type="ECO:0000256" key="4">
    <source>
        <dbReference type="ARBA" id="ARBA00022729"/>
    </source>
</evidence>
<dbReference type="GO" id="GO:0016020">
    <property type="term" value="C:membrane"/>
    <property type="evidence" value="ECO:0007669"/>
    <property type="project" value="UniProtKB-SubCell"/>
</dbReference>
<dbReference type="Proteomes" id="UP001372338">
    <property type="component" value="Unassembled WGS sequence"/>
</dbReference>
<evidence type="ECO:0000256" key="9">
    <source>
        <dbReference type="ARBA" id="ARBA00023180"/>
    </source>
</evidence>
<keyword evidence="2" id="KW-0433">Leucine-rich repeat</keyword>
<evidence type="ECO:0000256" key="3">
    <source>
        <dbReference type="ARBA" id="ARBA00022692"/>
    </source>
</evidence>
<dbReference type="InterPro" id="IPR046956">
    <property type="entry name" value="RLP23-like"/>
</dbReference>